<reference evidence="1" key="1">
    <citation type="submission" date="2018-11" db="EMBL/GenBank/DDBJ databases">
        <authorList>
            <consortium name="Pathogen Informatics"/>
        </authorList>
    </citation>
    <scope>NUCLEOTIDE SEQUENCE</scope>
</reference>
<evidence type="ECO:0000313" key="1">
    <source>
        <dbReference type="EMBL" id="VEL26076.1"/>
    </source>
</evidence>
<gene>
    <name evidence="1" type="ORF">PXEA_LOCUS19516</name>
</gene>
<proteinExistence type="predicted"/>
<dbReference type="Proteomes" id="UP000784294">
    <property type="component" value="Unassembled WGS sequence"/>
</dbReference>
<protein>
    <submittedName>
        <fullName evidence="1">Uncharacterized protein</fullName>
    </submittedName>
</protein>
<accession>A0A3S5CPM0</accession>
<dbReference type="AlphaFoldDB" id="A0A3S5CPM0"/>
<sequence>MALFGFSCCLGARFFGDVGRRVNVDVDPHIARELIVILNVYRCFVDPFHGCLCLHSATILRLQLTALLQLFGSCLATKRTGGSFRAVKGEEEPWHIVPKQHLLNGPPFLS</sequence>
<name>A0A3S5CPM0_9PLAT</name>
<comment type="caution">
    <text evidence="1">The sequence shown here is derived from an EMBL/GenBank/DDBJ whole genome shotgun (WGS) entry which is preliminary data.</text>
</comment>
<organism evidence="1 2">
    <name type="scientific">Protopolystoma xenopodis</name>
    <dbReference type="NCBI Taxonomy" id="117903"/>
    <lineage>
        <taxon>Eukaryota</taxon>
        <taxon>Metazoa</taxon>
        <taxon>Spiralia</taxon>
        <taxon>Lophotrochozoa</taxon>
        <taxon>Platyhelminthes</taxon>
        <taxon>Monogenea</taxon>
        <taxon>Polyopisthocotylea</taxon>
        <taxon>Polystomatidea</taxon>
        <taxon>Polystomatidae</taxon>
        <taxon>Protopolystoma</taxon>
    </lineage>
</organism>
<evidence type="ECO:0000313" key="2">
    <source>
        <dbReference type="Proteomes" id="UP000784294"/>
    </source>
</evidence>
<keyword evidence="2" id="KW-1185">Reference proteome</keyword>
<dbReference type="EMBL" id="CAAALY010077956">
    <property type="protein sequence ID" value="VEL26076.1"/>
    <property type="molecule type" value="Genomic_DNA"/>
</dbReference>